<sequence length="458" mass="48671">MSERALIVRHALTVLVGQWAVMAFGLADTVVAGRHSATALAALSVGAAIFISIFIALTGVLQALLPLWAEWHGAQAPARIGRSVRQALYLWALLSVLGMALLLAPDALLRWAEVPPPLRAEVQRYLAVLAFALPANLLFRVYGTLNQALGMPHLVTWLQLGSLLFKLPLSVWLTFGGAGLPALGAAGCAWATVLVQYGMLALALGLLRRQSVYAPLQLWRRLEPLHLPSLAQFARLGVPAGLAILVEVTSFTLMSLFVARQGTVAAAAHQIAANVAGMLYALPLALAIATSARASYWLGRAAPAQAAAVVWMGFRLATGVGIAAIAILLIAKDALAALYSQNPEVRTLASALLLWIAAYHAADVVQTFCVFVLRSYRITVAPLVIYGLLLWGLGLGGGYVLAYSGWGPCAPQPSPRTFWATSTLALVLVAALFWVLLRRTLKARVQAVQPPASGSPER</sequence>
<dbReference type="NCBIfam" id="TIGR00797">
    <property type="entry name" value="matE"/>
    <property type="match status" value="1"/>
</dbReference>
<feature type="transmembrane region" description="Helical" evidence="2">
    <location>
        <begin position="308"/>
        <end position="331"/>
    </location>
</feature>
<feature type="transmembrane region" description="Helical" evidence="2">
    <location>
        <begin position="271"/>
        <end position="296"/>
    </location>
</feature>
<dbReference type="GO" id="GO:0005886">
    <property type="term" value="C:plasma membrane"/>
    <property type="evidence" value="ECO:0007669"/>
    <property type="project" value="TreeGrafter"/>
</dbReference>
<dbReference type="OrthoDB" id="9780160at2"/>
<gene>
    <name evidence="3" type="ORF">DFR45_101400</name>
</gene>
<protein>
    <submittedName>
        <fullName evidence="3">MATE family multidrug resistance protein</fullName>
    </submittedName>
</protein>
<keyword evidence="2" id="KW-0472">Membrane</keyword>
<evidence type="ECO:0000313" key="3">
    <source>
        <dbReference type="EMBL" id="RCX11866.1"/>
    </source>
</evidence>
<dbReference type="Proteomes" id="UP000252174">
    <property type="component" value="Unassembled WGS sequence"/>
</dbReference>
<feature type="transmembrane region" description="Helical" evidence="2">
    <location>
        <begin position="418"/>
        <end position="437"/>
    </location>
</feature>
<feature type="transmembrane region" description="Helical" evidence="2">
    <location>
        <begin position="351"/>
        <end position="373"/>
    </location>
</feature>
<comment type="caution">
    <text evidence="3">The sequence shown here is derived from an EMBL/GenBank/DDBJ whole genome shotgun (WGS) entry which is preliminary data.</text>
</comment>
<keyword evidence="2" id="KW-0812">Transmembrane</keyword>
<feature type="transmembrane region" description="Helical" evidence="2">
    <location>
        <begin position="39"/>
        <end position="67"/>
    </location>
</feature>
<dbReference type="GO" id="GO:0042910">
    <property type="term" value="F:xenobiotic transmembrane transporter activity"/>
    <property type="evidence" value="ECO:0007669"/>
    <property type="project" value="InterPro"/>
</dbReference>
<accession>A0A369AUD8</accession>
<evidence type="ECO:0000256" key="2">
    <source>
        <dbReference type="SAM" id="Phobius"/>
    </source>
</evidence>
<evidence type="ECO:0000313" key="4">
    <source>
        <dbReference type="Proteomes" id="UP000252174"/>
    </source>
</evidence>
<proteinExistence type="predicted"/>
<feature type="transmembrane region" description="Helical" evidence="2">
    <location>
        <begin position="154"/>
        <end position="175"/>
    </location>
</feature>
<name>A0A369AUD8_9BURK</name>
<dbReference type="EMBL" id="QPJU01000001">
    <property type="protein sequence ID" value="RCX11866.1"/>
    <property type="molecule type" value="Genomic_DNA"/>
</dbReference>
<feature type="transmembrane region" description="Helical" evidence="2">
    <location>
        <begin position="88"/>
        <end position="105"/>
    </location>
</feature>
<keyword evidence="2" id="KW-1133">Transmembrane helix</keyword>
<dbReference type="InterPro" id="IPR002528">
    <property type="entry name" value="MATE_fam"/>
</dbReference>
<reference evidence="3 4" key="1">
    <citation type="submission" date="2018-07" db="EMBL/GenBank/DDBJ databases">
        <title>Genomic Encyclopedia of Type Strains, Phase IV (KMG-IV): sequencing the most valuable type-strain genomes for metagenomic binning, comparative biology and taxonomic classification.</title>
        <authorList>
            <person name="Goeker M."/>
        </authorList>
    </citation>
    <scope>NUCLEOTIDE SEQUENCE [LARGE SCALE GENOMIC DNA]</scope>
    <source>
        <strain evidence="3 4">DSM 100911</strain>
    </source>
</reference>
<feature type="transmembrane region" description="Helical" evidence="2">
    <location>
        <begin position="236"/>
        <end position="259"/>
    </location>
</feature>
<feature type="transmembrane region" description="Helical" evidence="2">
    <location>
        <begin position="7"/>
        <end position="27"/>
    </location>
</feature>
<dbReference type="PANTHER" id="PTHR43298">
    <property type="entry name" value="MULTIDRUG RESISTANCE PROTEIN NORM-RELATED"/>
    <property type="match status" value="1"/>
</dbReference>
<evidence type="ECO:0000256" key="1">
    <source>
        <dbReference type="ARBA" id="ARBA00022448"/>
    </source>
</evidence>
<keyword evidence="4" id="KW-1185">Reference proteome</keyword>
<dbReference type="InterPro" id="IPR050222">
    <property type="entry name" value="MATE_MdtK"/>
</dbReference>
<feature type="transmembrane region" description="Helical" evidence="2">
    <location>
        <begin position="125"/>
        <end position="142"/>
    </location>
</feature>
<dbReference type="Pfam" id="PF01554">
    <property type="entry name" value="MatE"/>
    <property type="match status" value="2"/>
</dbReference>
<dbReference type="AlphaFoldDB" id="A0A369AUD8"/>
<keyword evidence="1" id="KW-0813">Transport</keyword>
<dbReference type="PANTHER" id="PTHR43298:SF2">
    <property type="entry name" value="FMN_FAD EXPORTER YEEO-RELATED"/>
    <property type="match status" value="1"/>
</dbReference>
<dbReference type="RefSeq" id="WP_114482005.1">
    <property type="nucleotide sequence ID" value="NZ_QPJU01000001.1"/>
</dbReference>
<feature type="transmembrane region" description="Helical" evidence="2">
    <location>
        <begin position="385"/>
        <end position="406"/>
    </location>
</feature>
<organism evidence="3 4">
    <name type="scientific">Extensimonas vulgaris</name>
    <dbReference type="NCBI Taxonomy" id="1031594"/>
    <lineage>
        <taxon>Bacteria</taxon>
        <taxon>Pseudomonadati</taxon>
        <taxon>Pseudomonadota</taxon>
        <taxon>Betaproteobacteria</taxon>
        <taxon>Burkholderiales</taxon>
        <taxon>Comamonadaceae</taxon>
        <taxon>Extensimonas</taxon>
    </lineage>
</organism>
<dbReference type="GO" id="GO:0015297">
    <property type="term" value="F:antiporter activity"/>
    <property type="evidence" value="ECO:0007669"/>
    <property type="project" value="InterPro"/>
</dbReference>
<feature type="transmembrane region" description="Helical" evidence="2">
    <location>
        <begin position="181"/>
        <end position="207"/>
    </location>
</feature>